<evidence type="ECO:0000313" key="4">
    <source>
        <dbReference type="Proteomes" id="UP001165168"/>
    </source>
</evidence>
<dbReference type="AlphaFoldDB" id="A0AAV5P6H6"/>
<sequence length="373" mass="36215">MTPHATAADAAPRARRTRPAARAGRLLAVVTVLATGVLAAGCGVRLDTPPPTEPSPDTVEVLRSGAVDDALAVAALVADVTPRVTDPAALAVLGEAAAFAEQHVDALGGVYDSGLEDPAEPEGDVAGEAGTDAPGTGTAAPGADGTTSDPGTTGTSTDAAGTPAPGTATTDDVVTALVGAAGRTGAAADASPDARLARLLASVAASEHVSAQRLAAATGSTAAAGLADPPPVDEAPGGVGAADLATLVEAEDAAGYGYEVRAAQSEGDVRTAAVARAAQHRARAQGWALAAGTDGTPQDPRRVAYALPDGTDTAALARQVESGLAQTYASLVAAAAPTSRTEAVALLADAWASAVAWGEAPVAFPGLPEQTAG</sequence>
<evidence type="ECO:0000256" key="1">
    <source>
        <dbReference type="SAM" id="MobiDB-lite"/>
    </source>
</evidence>
<name>A0AAV5P6H6_CELCE</name>
<dbReference type="Proteomes" id="UP001165168">
    <property type="component" value="Unassembled WGS sequence"/>
</dbReference>
<feature type="compositionally biased region" description="Low complexity" evidence="1">
    <location>
        <begin position="129"/>
        <end position="169"/>
    </location>
</feature>
<organism evidence="3 4">
    <name type="scientific">Cellulosimicrobium cellulans</name>
    <name type="common">Arthrobacter luteus</name>
    <dbReference type="NCBI Taxonomy" id="1710"/>
    <lineage>
        <taxon>Bacteria</taxon>
        <taxon>Bacillati</taxon>
        <taxon>Actinomycetota</taxon>
        <taxon>Actinomycetes</taxon>
        <taxon>Micrococcales</taxon>
        <taxon>Promicromonosporaceae</taxon>
        <taxon>Cellulosimicrobium</taxon>
    </lineage>
</organism>
<evidence type="ECO:0000313" key="3">
    <source>
        <dbReference type="EMBL" id="GLY56826.1"/>
    </source>
</evidence>
<dbReference type="InterPro" id="IPR012347">
    <property type="entry name" value="Ferritin-like"/>
</dbReference>
<feature type="region of interest" description="Disordered" evidence="1">
    <location>
        <begin position="111"/>
        <end position="169"/>
    </location>
</feature>
<dbReference type="SUPFAM" id="SSF47240">
    <property type="entry name" value="Ferritin-like"/>
    <property type="match status" value="1"/>
</dbReference>
<protein>
    <recommendedName>
        <fullName evidence="2">DUF4439 domain-containing protein</fullName>
    </recommendedName>
</protein>
<dbReference type="Pfam" id="PF14530">
    <property type="entry name" value="DUF4439"/>
    <property type="match status" value="1"/>
</dbReference>
<dbReference type="EMBL" id="BSTG01000001">
    <property type="protein sequence ID" value="GLY56826.1"/>
    <property type="molecule type" value="Genomic_DNA"/>
</dbReference>
<dbReference type="RefSeq" id="WP_170982094.1">
    <property type="nucleotide sequence ID" value="NZ_BSTG01000001.1"/>
</dbReference>
<gene>
    <name evidence="3" type="ORF">Ccel01_14280</name>
</gene>
<evidence type="ECO:0000259" key="2">
    <source>
        <dbReference type="Pfam" id="PF14530"/>
    </source>
</evidence>
<reference evidence="3" key="1">
    <citation type="submission" date="2023-03" db="EMBL/GenBank/DDBJ databases">
        <title>Cellulosimicrobium cellulans NBRC 103059.</title>
        <authorList>
            <person name="Ichikawa N."/>
            <person name="Sato H."/>
            <person name="Tonouchi N."/>
        </authorList>
    </citation>
    <scope>NUCLEOTIDE SEQUENCE</scope>
    <source>
        <strain evidence="3">NBRC 103059</strain>
    </source>
</reference>
<dbReference type="InterPro" id="IPR009078">
    <property type="entry name" value="Ferritin-like_SF"/>
</dbReference>
<feature type="compositionally biased region" description="Acidic residues" evidence="1">
    <location>
        <begin position="114"/>
        <end position="125"/>
    </location>
</feature>
<accession>A0AAV5P6H6</accession>
<dbReference type="Gene3D" id="1.20.1260.10">
    <property type="match status" value="1"/>
</dbReference>
<feature type="domain" description="DUF4439" evidence="2">
    <location>
        <begin position="245"/>
        <end position="369"/>
    </location>
</feature>
<comment type="caution">
    <text evidence="3">The sequence shown here is derived from an EMBL/GenBank/DDBJ whole genome shotgun (WGS) entry which is preliminary data.</text>
</comment>
<dbReference type="InterPro" id="IPR029447">
    <property type="entry name" value="DUF4439"/>
</dbReference>
<proteinExistence type="predicted"/>